<reference evidence="1 2" key="1">
    <citation type="submission" date="2015-06" db="EMBL/GenBank/DDBJ databases">
        <title>Survival trade-offs in plant roots during colonization by closely related pathogenic and mutualistic fungi.</title>
        <authorList>
            <person name="Hacquard S."/>
            <person name="Kracher B."/>
            <person name="Hiruma K."/>
            <person name="Weinman A."/>
            <person name="Muench P."/>
            <person name="Garrido Oter R."/>
            <person name="Ver Loren van Themaat E."/>
            <person name="Dallerey J.-F."/>
            <person name="Damm U."/>
            <person name="Henrissat B."/>
            <person name="Lespinet O."/>
            <person name="Thon M."/>
            <person name="Kemen E."/>
            <person name="McHardy A.C."/>
            <person name="Schulze-Lefert P."/>
            <person name="O'Connell R.J."/>
        </authorList>
    </citation>
    <scope>NUCLEOTIDE SEQUENCE [LARGE SCALE GENOMIC DNA]</scope>
    <source>
        <strain evidence="1 2">MAFF 238704</strain>
    </source>
</reference>
<keyword evidence="2" id="KW-1185">Reference proteome</keyword>
<organism evidence="1 2">
    <name type="scientific">Colletotrichum incanum</name>
    <name type="common">Soybean anthracnose fungus</name>
    <dbReference type="NCBI Taxonomy" id="1573173"/>
    <lineage>
        <taxon>Eukaryota</taxon>
        <taxon>Fungi</taxon>
        <taxon>Dikarya</taxon>
        <taxon>Ascomycota</taxon>
        <taxon>Pezizomycotina</taxon>
        <taxon>Sordariomycetes</taxon>
        <taxon>Hypocreomycetidae</taxon>
        <taxon>Glomerellales</taxon>
        <taxon>Glomerellaceae</taxon>
        <taxon>Colletotrichum</taxon>
        <taxon>Colletotrichum spaethianum species complex</taxon>
    </lineage>
</organism>
<proteinExistence type="predicted"/>
<name>A0A166MRR2_COLIC</name>
<gene>
    <name evidence="1" type="ORF">CI238_07088</name>
</gene>
<dbReference type="SUPFAM" id="SSF52096">
    <property type="entry name" value="ClpP/crotonase"/>
    <property type="match status" value="1"/>
</dbReference>
<comment type="caution">
    <text evidence="1">The sequence shown here is derived from an EMBL/GenBank/DDBJ whole genome shotgun (WGS) entry which is preliminary data.</text>
</comment>
<dbReference type="STRING" id="1573173.A0A166MRR2"/>
<sequence length="96" mass="10394">MESIHPRRPERPTFPTLGRLLNQVRHLQQRRAEALGTLIYNIFTIGAAEGRARGAGNEFLISINMRFATKGESIFGQPEAGSGLFPGGGGSQFLPG</sequence>
<dbReference type="Gene3D" id="3.90.226.10">
    <property type="entry name" value="2-enoyl-CoA Hydratase, Chain A, domain 1"/>
    <property type="match status" value="1"/>
</dbReference>
<dbReference type="InterPro" id="IPR029045">
    <property type="entry name" value="ClpP/crotonase-like_dom_sf"/>
</dbReference>
<evidence type="ECO:0000313" key="1">
    <source>
        <dbReference type="EMBL" id="KZL64925.1"/>
    </source>
</evidence>
<accession>A0A166MRR2</accession>
<evidence type="ECO:0000313" key="2">
    <source>
        <dbReference type="Proteomes" id="UP000076584"/>
    </source>
</evidence>
<protein>
    <submittedName>
        <fullName evidence="1">Uncharacterized protein</fullName>
    </submittedName>
</protein>
<dbReference type="Proteomes" id="UP000076584">
    <property type="component" value="Unassembled WGS sequence"/>
</dbReference>
<dbReference type="AlphaFoldDB" id="A0A166MRR2"/>
<dbReference type="EMBL" id="LFIW01002656">
    <property type="protein sequence ID" value="KZL64925.1"/>
    <property type="molecule type" value="Genomic_DNA"/>
</dbReference>